<name>A0A9Q5HQ80_SANBA</name>
<dbReference type="AlphaFoldDB" id="A0A9Q5HQ80"/>
<proteinExistence type="predicted"/>
<evidence type="ECO:0000313" key="2">
    <source>
        <dbReference type="Proteomes" id="UP000757232"/>
    </source>
</evidence>
<comment type="caution">
    <text evidence="1">The sequence shown here is derived from an EMBL/GenBank/DDBJ whole genome shotgun (WGS) entry which is preliminary data.</text>
</comment>
<sequence length="104" mass="11711">MAPWIHPPEHHNLIGVAFRFIENRRNGLTEVELTGKKKETIQKSLWAKKAARDMARAWDAILECASARECNNGWSRGSALAGDGPLLTVTEEKDLLLEQIYGRL</sequence>
<dbReference type="Proteomes" id="UP000757232">
    <property type="component" value="Unassembled WGS sequence"/>
</dbReference>
<organism evidence="1 2">
    <name type="scientific">Sanghuangporus baumii</name>
    <name type="common">Phellinus baumii</name>
    <dbReference type="NCBI Taxonomy" id="108892"/>
    <lineage>
        <taxon>Eukaryota</taxon>
        <taxon>Fungi</taxon>
        <taxon>Dikarya</taxon>
        <taxon>Basidiomycota</taxon>
        <taxon>Agaricomycotina</taxon>
        <taxon>Agaricomycetes</taxon>
        <taxon>Hymenochaetales</taxon>
        <taxon>Hymenochaetaceae</taxon>
        <taxon>Sanghuangporus</taxon>
    </lineage>
</organism>
<keyword evidence="2" id="KW-1185">Reference proteome</keyword>
<reference evidence="1" key="1">
    <citation type="submission" date="2016-06" db="EMBL/GenBank/DDBJ databases">
        <title>Draft Genome sequence of the fungus Inonotus baumii.</title>
        <authorList>
            <person name="Zhu H."/>
            <person name="Lin W."/>
        </authorList>
    </citation>
    <scope>NUCLEOTIDE SEQUENCE</scope>
    <source>
        <strain evidence="1">821</strain>
    </source>
</reference>
<evidence type="ECO:0000313" key="1">
    <source>
        <dbReference type="EMBL" id="OCB83983.1"/>
    </source>
</evidence>
<dbReference type="EMBL" id="LNZH02000216">
    <property type="protein sequence ID" value="OCB83983.1"/>
    <property type="molecule type" value="Genomic_DNA"/>
</dbReference>
<accession>A0A9Q5HQ80</accession>
<protein>
    <submittedName>
        <fullName evidence="1">Uncharacterized protein</fullName>
    </submittedName>
</protein>
<gene>
    <name evidence="1" type="ORF">A7U60_g8654</name>
</gene>